<evidence type="ECO:0000313" key="6">
    <source>
        <dbReference type="Proteomes" id="UP000192666"/>
    </source>
</evidence>
<keyword evidence="3" id="KW-0804">Transcription</keyword>
<dbReference type="InterPro" id="IPR000843">
    <property type="entry name" value="HTH_LacI"/>
</dbReference>
<dbReference type="AlphaFoldDB" id="A0A1V8PMW7"/>
<dbReference type="SUPFAM" id="SSF53822">
    <property type="entry name" value="Periplasmic binding protein-like I"/>
    <property type="match status" value="1"/>
</dbReference>
<dbReference type="GO" id="GO:0003700">
    <property type="term" value="F:DNA-binding transcription factor activity"/>
    <property type="evidence" value="ECO:0007669"/>
    <property type="project" value="TreeGrafter"/>
</dbReference>
<dbReference type="InterPro" id="IPR046335">
    <property type="entry name" value="LacI/GalR-like_sensor"/>
</dbReference>
<dbReference type="Pfam" id="PF13377">
    <property type="entry name" value="Peripla_BP_3"/>
    <property type="match status" value="1"/>
</dbReference>
<dbReference type="SUPFAM" id="SSF47413">
    <property type="entry name" value="lambda repressor-like DNA-binding domains"/>
    <property type="match status" value="1"/>
</dbReference>
<keyword evidence="2" id="KW-0238">DNA-binding</keyword>
<dbReference type="EMBL" id="NAQA01000005">
    <property type="protein sequence ID" value="OQM49937.1"/>
    <property type="molecule type" value="Genomic_DNA"/>
</dbReference>
<evidence type="ECO:0000256" key="1">
    <source>
        <dbReference type="ARBA" id="ARBA00023015"/>
    </source>
</evidence>
<evidence type="ECO:0000259" key="4">
    <source>
        <dbReference type="PROSITE" id="PS50932"/>
    </source>
</evidence>
<accession>A0A1V8PMW7</accession>
<evidence type="ECO:0000256" key="2">
    <source>
        <dbReference type="ARBA" id="ARBA00023125"/>
    </source>
</evidence>
<dbReference type="PANTHER" id="PTHR30146">
    <property type="entry name" value="LACI-RELATED TRANSCRIPTIONAL REPRESSOR"/>
    <property type="match status" value="1"/>
</dbReference>
<dbReference type="RefSeq" id="WP_034880880.1">
    <property type="nucleotide sequence ID" value="NZ_NAQA01000005.1"/>
</dbReference>
<gene>
    <name evidence="5" type="ORF">B5782_1378</name>
</gene>
<evidence type="ECO:0000256" key="3">
    <source>
        <dbReference type="ARBA" id="ARBA00023163"/>
    </source>
</evidence>
<dbReference type="InterPro" id="IPR028082">
    <property type="entry name" value="Peripla_BP_I"/>
</dbReference>
<dbReference type="InterPro" id="IPR010982">
    <property type="entry name" value="Lambda_DNA-bd_dom_sf"/>
</dbReference>
<name>A0A1V8PMW7_9BIFI</name>
<dbReference type="SMART" id="SM00354">
    <property type="entry name" value="HTH_LACI"/>
    <property type="match status" value="1"/>
</dbReference>
<feature type="domain" description="HTH lacI-type" evidence="4">
    <location>
        <begin position="7"/>
        <end position="55"/>
    </location>
</feature>
<dbReference type="PANTHER" id="PTHR30146:SF109">
    <property type="entry name" value="HTH-TYPE TRANSCRIPTIONAL REGULATOR GALS"/>
    <property type="match status" value="1"/>
</dbReference>
<proteinExistence type="predicted"/>
<comment type="caution">
    <text evidence="5">The sequence shown here is derived from an EMBL/GenBank/DDBJ whole genome shotgun (WGS) entry which is preliminary data.</text>
</comment>
<dbReference type="CDD" id="cd01392">
    <property type="entry name" value="HTH_LacI"/>
    <property type="match status" value="1"/>
</dbReference>
<dbReference type="Pfam" id="PF00356">
    <property type="entry name" value="LacI"/>
    <property type="match status" value="1"/>
</dbReference>
<dbReference type="Proteomes" id="UP000192666">
    <property type="component" value="Unassembled WGS sequence"/>
</dbReference>
<dbReference type="Gene3D" id="1.10.260.40">
    <property type="entry name" value="lambda repressor-like DNA-binding domains"/>
    <property type="match status" value="1"/>
</dbReference>
<organism evidence="5 6">
    <name type="scientific">Bifidobacterium catenulatum</name>
    <dbReference type="NCBI Taxonomy" id="1686"/>
    <lineage>
        <taxon>Bacteria</taxon>
        <taxon>Bacillati</taxon>
        <taxon>Actinomycetota</taxon>
        <taxon>Actinomycetes</taxon>
        <taxon>Bifidobacteriales</taxon>
        <taxon>Bifidobacteriaceae</taxon>
        <taxon>Bifidobacterium</taxon>
    </lineage>
</organism>
<sequence length="348" mass="37766">MPASKRVGVSDIAKHAGVSIGTVSNYLNYPERVSDTLKEKIGASIKELGYTPRRNTLLPQRENAGPRLIGYIMTDIEHSLFTFIHEGAQEVCEENDLQLIALNASSDAQRQNELVKTLIDMNVAGILLSTISDSPEDVAAARAANIPIILLDHTNPRHADQVCCVLENNMAAGQIAADELIRIGCSRIAFAAHSFDYESVQDRQMGVEKTIARTHGSTQLELINSKGLMFEDGYQLGLDIIDTMKRSGLDAIPDGIITVSDALAAGVLSAFHDHNGPRVPEDVCVIGMEGARLETKCPMSLTVVNAPAIDMGRKAMAQMLDYIDNPAAHVHSTTLIEPTLIRRESTRA</sequence>
<dbReference type="GO" id="GO:0000976">
    <property type="term" value="F:transcription cis-regulatory region binding"/>
    <property type="evidence" value="ECO:0007669"/>
    <property type="project" value="TreeGrafter"/>
</dbReference>
<keyword evidence="1" id="KW-0805">Transcription regulation</keyword>
<evidence type="ECO:0000313" key="5">
    <source>
        <dbReference type="EMBL" id="OQM49937.1"/>
    </source>
</evidence>
<protein>
    <submittedName>
        <fullName evidence="5">Sugar-binding protein</fullName>
    </submittedName>
</protein>
<dbReference type="PROSITE" id="PS00356">
    <property type="entry name" value="HTH_LACI_1"/>
    <property type="match status" value="1"/>
</dbReference>
<dbReference type="CDD" id="cd06267">
    <property type="entry name" value="PBP1_LacI_sugar_binding-like"/>
    <property type="match status" value="1"/>
</dbReference>
<dbReference type="Gene3D" id="3.40.50.2300">
    <property type="match status" value="2"/>
</dbReference>
<reference evidence="5 6" key="1">
    <citation type="submission" date="2017-03" db="EMBL/GenBank/DDBJ databases">
        <title>Maternal inheritance of bifidobacteria.</title>
        <authorList>
            <person name="Lugli G.A."/>
            <person name="Duranti S."/>
            <person name="Milani C."/>
            <person name="Mancabelli L."/>
        </authorList>
    </citation>
    <scope>NUCLEOTIDE SEQUENCE [LARGE SCALE GENOMIC DNA]</scope>
    <source>
        <strain evidence="5 6">1899B</strain>
    </source>
</reference>
<dbReference type="PROSITE" id="PS50932">
    <property type="entry name" value="HTH_LACI_2"/>
    <property type="match status" value="1"/>
</dbReference>